<comment type="similarity">
    <text evidence="1 8">Belongs to the 2-oxoacid dehydrogenase family.</text>
</comment>
<dbReference type="InterPro" id="IPR036625">
    <property type="entry name" value="E3-bd_dom_sf"/>
</dbReference>
<evidence type="ECO:0000313" key="10">
    <source>
        <dbReference type="Proteomes" id="UP000194137"/>
    </source>
</evidence>
<dbReference type="PROSITE" id="PS00189">
    <property type="entry name" value="LIPOYL"/>
    <property type="match status" value="1"/>
</dbReference>
<gene>
    <name evidence="9" type="ORF">CAK95_16815</name>
</gene>
<evidence type="ECO:0000256" key="7">
    <source>
        <dbReference type="ARBA" id="ARBA00048370"/>
    </source>
</evidence>
<proteinExistence type="inferred from homology"/>
<dbReference type="EC" id="2.3.1.12" evidence="8"/>
<keyword evidence="3 8" id="KW-0808">Transferase</keyword>
<dbReference type="PANTHER" id="PTHR23151:SF90">
    <property type="entry name" value="DIHYDROLIPOYLLYSINE-RESIDUE ACETYLTRANSFERASE COMPONENT OF PYRUVATE DEHYDROGENASE COMPLEX, MITOCHONDRIAL-RELATED"/>
    <property type="match status" value="1"/>
</dbReference>
<protein>
    <recommendedName>
        <fullName evidence="8">Acetyltransferase component of pyruvate dehydrogenase complex</fullName>
        <ecNumber evidence="8">2.3.1.12</ecNumber>
    </recommendedName>
</protein>
<dbReference type="CDD" id="cd06849">
    <property type="entry name" value="lipoyl_domain"/>
    <property type="match status" value="1"/>
</dbReference>
<dbReference type="AlphaFoldDB" id="A0A1W6ZTU7"/>
<evidence type="ECO:0000256" key="1">
    <source>
        <dbReference type="ARBA" id="ARBA00007317"/>
    </source>
</evidence>
<dbReference type="Pfam" id="PF00198">
    <property type="entry name" value="2-oxoacid_dh"/>
    <property type="match status" value="1"/>
</dbReference>
<comment type="subunit">
    <text evidence="2">Forms a 24-polypeptide structural core with octahedral symmetry.</text>
</comment>
<comment type="catalytic activity">
    <reaction evidence="7 8">
        <text>N(6)-[(R)-dihydrolipoyl]-L-lysyl-[protein] + acetyl-CoA = N(6)-[(R)-S(8)-acetyldihydrolipoyl]-L-lysyl-[protein] + CoA</text>
        <dbReference type="Rhea" id="RHEA:17017"/>
        <dbReference type="Rhea" id="RHEA-COMP:10475"/>
        <dbReference type="Rhea" id="RHEA-COMP:10478"/>
        <dbReference type="ChEBI" id="CHEBI:57287"/>
        <dbReference type="ChEBI" id="CHEBI:57288"/>
        <dbReference type="ChEBI" id="CHEBI:83100"/>
        <dbReference type="ChEBI" id="CHEBI:83111"/>
        <dbReference type="EC" id="2.3.1.12"/>
    </reaction>
</comment>
<comment type="function">
    <text evidence="6">The pyruvate dehydrogenase complex catalyzes the overall conversion of pyruvate to acetyl-CoA and CO(2). It contains multiple copies of three enzymatic components: pyruvate dehydrogenase (E1), dihydrolipoamide acetyltransferase (E2) and lipoamide dehydrogenase (E3).</text>
</comment>
<dbReference type="SUPFAM" id="SSF52777">
    <property type="entry name" value="CoA-dependent acyltransferases"/>
    <property type="match status" value="1"/>
</dbReference>
<dbReference type="GO" id="GO:0006086">
    <property type="term" value="P:pyruvate decarboxylation to acetyl-CoA"/>
    <property type="evidence" value="ECO:0007669"/>
    <property type="project" value="InterPro"/>
</dbReference>
<dbReference type="RefSeq" id="WP_086088948.1">
    <property type="nucleotide sequence ID" value="NZ_CP021112.1"/>
</dbReference>
<evidence type="ECO:0000256" key="8">
    <source>
        <dbReference type="RuleBase" id="RU361137"/>
    </source>
</evidence>
<sequence length="450" mass="47735">MDILMPQLGETVAEGKITRWYKATGDAVQPGDNLFEIETDKTSMEVPATSAGVLAEIRVATGDVAPVGAVVAVLAASAEAAEAHQPAAKQSAQPQAPLIPAQAGIQNQTSLDPRFRGDERIVVGIPAAKPIPMDLFREVRTPERNYGPARIGGISVTPLARRLAGENGIDLSRITGSGPHGRIVARDVEGQIRRAPAGAPAAGPSASDILALYRDVPFNEVPLDGMRKTIAARLTQAKQIIPHFYLNADVSIDALLKLRAEANAAAPRPDGAADYRISVNDFVIKALALALIRVPATNAVWADDRILRFNRADIGVAVAIDGGLLTPVLRAANEKSLSAISNEMRSLAERARDKKLKPEEYQGGVSAISNLGMYGVRDFAAIINPPQSTILAVGASQRRPVETEDGGVRFESQMTITLSCDHRVIDGALGAQLLAAVKNYLEQPLTMLVA</sequence>
<dbReference type="GO" id="GO:0004742">
    <property type="term" value="F:dihydrolipoyllysine-residue acetyltransferase activity"/>
    <property type="evidence" value="ECO:0007669"/>
    <property type="project" value="UniProtKB-UniRule"/>
</dbReference>
<dbReference type="PANTHER" id="PTHR23151">
    <property type="entry name" value="DIHYDROLIPOAMIDE ACETYL/SUCCINYL-TRANSFERASE-RELATED"/>
    <property type="match status" value="1"/>
</dbReference>
<keyword evidence="10" id="KW-1185">Reference proteome</keyword>
<dbReference type="Pfam" id="PF00364">
    <property type="entry name" value="Biotin_lipoyl"/>
    <property type="match status" value="1"/>
</dbReference>
<dbReference type="EMBL" id="CP021112">
    <property type="protein sequence ID" value="ARQ00551.1"/>
    <property type="molecule type" value="Genomic_DNA"/>
</dbReference>
<evidence type="ECO:0000256" key="2">
    <source>
        <dbReference type="ARBA" id="ARBA00011484"/>
    </source>
</evidence>
<evidence type="ECO:0000256" key="5">
    <source>
        <dbReference type="ARBA" id="ARBA00023315"/>
    </source>
</evidence>
<dbReference type="Pfam" id="PF02817">
    <property type="entry name" value="E3_binding"/>
    <property type="match status" value="1"/>
</dbReference>
<dbReference type="InterPro" id="IPR004167">
    <property type="entry name" value="PSBD"/>
</dbReference>
<dbReference type="InterPro" id="IPR011053">
    <property type="entry name" value="Single_hybrid_motif"/>
</dbReference>
<dbReference type="SUPFAM" id="SSF47005">
    <property type="entry name" value="Peripheral subunit-binding domain of 2-oxo acid dehydrogenase complex"/>
    <property type="match status" value="1"/>
</dbReference>
<dbReference type="NCBIfam" id="TIGR01349">
    <property type="entry name" value="PDHac_trf_mito"/>
    <property type="match status" value="1"/>
</dbReference>
<accession>A0A1W6ZTU7</accession>
<evidence type="ECO:0000256" key="4">
    <source>
        <dbReference type="ARBA" id="ARBA00022823"/>
    </source>
</evidence>
<dbReference type="Gene3D" id="2.40.50.100">
    <property type="match status" value="1"/>
</dbReference>
<dbReference type="PROSITE" id="PS50968">
    <property type="entry name" value="BIOTINYL_LIPOYL"/>
    <property type="match status" value="1"/>
</dbReference>
<keyword evidence="9" id="KW-0670">Pyruvate</keyword>
<dbReference type="STRING" id="1235591.CAK95_16815"/>
<dbReference type="Proteomes" id="UP000194137">
    <property type="component" value="Chromosome"/>
</dbReference>
<dbReference type="InterPro" id="IPR006257">
    <property type="entry name" value="LAT1"/>
</dbReference>
<dbReference type="InterPro" id="IPR003016">
    <property type="entry name" value="2-oxoA_DH_lipoyl-BS"/>
</dbReference>
<dbReference type="KEGG" id="psin:CAK95_16815"/>
<dbReference type="InterPro" id="IPR001078">
    <property type="entry name" value="2-oxoacid_DH_actylTfrase"/>
</dbReference>
<keyword evidence="4 8" id="KW-0450">Lipoyl</keyword>
<keyword evidence="5 8" id="KW-0012">Acyltransferase</keyword>
<dbReference type="InterPro" id="IPR045257">
    <property type="entry name" value="E2/Pdx1"/>
</dbReference>
<organism evidence="9 10">
    <name type="scientific">Pseudorhodoplanes sinuspersici</name>
    <dbReference type="NCBI Taxonomy" id="1235591"/>
    <lineage>
        <taxon>Bacteria</taxon>
        <taxon>Pseudomonadati</taxon>
        <taxon>Pseudomonadota</taxon>
        <taxon>Alphaproteobacteria</taxon>
        <taxon>Hyphomicrobiales</taxon>
        <taxon>Pseudorhodoplanes</taxon>
    </lineage>
</organism>
<dbReference type="Gene3D" id="4.10.320.10">
    <property type="entry name" value="E3-binding domain"/>
    <property type="match status" value="1"/>
</dbReference>
<dbReference type="SUPFAM" id="SSF51230">
    <property type="entry name" value="Single hybrid motif"/>
    <property type="match status" value="1"/>
</dbReference>
<comment type="cofactor">
    <cofactor evidence="8">
        <name>(R)-lipoate</name>
        <dbReference type="ChEBI" id="CHEBI:83088"/>
    </cofactor>
    <text evidence="8">Binds 1 lipoyl cofactor covalently.</text>
</comment>
<reference evidence="9 10" key="1">
    <citation type="submission" date="2017-05" db="EMBL/GenBank/DDBJ databases">
        <title>Full genome sequence of Pseudorhodoplanes sinuspersici.</title>
        <authorList>
            <person name="Dastgheib S.M.M."/>
            <person name="Shavandi M."/>
            <person name="Tirandaz H."/>
        </authorList>
    </citation>
    <scope>NUCLEOTIDE SEQUENCE [LARGE SCALE GENOMIC DNA]</scope>
    <source>
        <strain evidence="9 10">RIPI110</strain>
    </source>
</reference>
<name>A0A1W6ZTU7_9HYPH</name>
<dbReference type="InterPro" id="IPR000089">
    <property type="entry name" value="Biotin_lipoyl"/>
</dbReference>
<evidence type="ECO:0000256" key="6">
    <source>
        <dbReference type="ARBA" id="ARBA00025211"/>
    </source>
</evidence>
<dbReference type="Gene3D" id="3.30.559.10">
    <property type="entry name" value="Chloramphenicol acetyltransferase-like domain"/>
    <property type="match status" value="1"/>
</dbReference>
<dbReference type="PROSITE" id="PS51826">
    <property type="entry name" value="PSBD"/>
    <property type="match status" value="1"/>
</dbReference>
<evidence type="ECO:0000313" key="9">
    <source>
        <dbReference type="EMBL" id="ARQ00551.1"/>
    </source>
</evidence>
<evidence type="ECO:0000256" key="3">
    <source>
        <dbReference type="ARBA" id="ARBA00022679"/>
    </source>
</evidence>
<dbReference type="InterPro" id="IPR023213">
    <property type="entry name" value="CAT-like_dom_sf"/>
</dbReference>
<dbReference type="GO" id="GO:0045254">
    <property type="term" value="C:pyruvate dehydrogenase complex"/>
    <property type="evidence" value="ECO:0007669"/>
    <property type="project" value="UniProtKB-UniRule"/>
</dbReference>
<dbReference type="OrthoDB" id="9805770at2"/>